<dbReference type="EMBL" id="DSBT01000108">
    <property type="protein sequence ID" value="HDP77305.1"/>
    <property type="molecule type" value="Genomic_DNA"/>
</dbReference>
<name>A0A7C1H322_9BACT</name>
<evidence type="ECO:0000313" key="2">
    <source>
        <dbReference type="EMBL" id="HDP77305.1"/>
    </source>
</evidence>
<sequence length="89" mass="10171">MSITFVKVVNHMSNRLKEFILKTNITTKELSTKTGISQSLISMIQNGQRNPSFAVADRIAFYFQIPVEDLFPQFKRHSPYPKHTSKAAV</sequence>
<gene>
    <name evidence="2" type="ORF">ENN47_03805</name>
</gene>
<dbReference type="InterPro" id="IPR001387">
    <property type="entry name" value="Cro/C1-type_HTH"/>
</dbReference>
<organism evidence="2">
    <name type="scientific">Mesotoga infera</name>
    <dbReference type="NCBI Taxonomy" id="1236046"/>
    <lineage>
        <taxon>Bacteria</taxon>
        <taxon>Thermotogati</taxon>
        <taxon>Thermotogota</taxon>
        <taxon>Thermotogae</taxon>
        <taxon>Kosmotogales</taxon>
        <taxon>Kosmotogaceae</taxon>
        <taxon>Mesotoga</taxon>
    </lineage>
</organism>
<dbReference type="Gene3D" id="1.10.260.40">
    <property type="entry name" value="lambda repressor-like DNA-binding domains"/>
    <property type="match status" value="1"/>
</dbReference>
<dbReference type="Proteomes" id="UP000886198">
    <property type="component" value="Unassembled WGS sequence"/>
</dbReference>
<comment type="caution">
    <text evidence="2">The sequence shown here is derived from an EMBL/GenBank/DDBJ whole genome shotgun (WGS) entry which is preliminary data.</text>
</comment>
<evidence type="ECO:0000259" key="1">
    <source>
        <dbReference type="PROSITE" id="PS50943"/>
    </source>
</evidence>
<dbReference type="PROSITE" id="PS50943">
    <property type="entry name" value="HTH_CROC1"/>
    <property type="match status" value="1"/>
</dbReference>
<dbReference type="SUPFAM" id="SSF47413">
    <property type="entry name" value="lambda repressor-like DNA-binding domains"/>
    <property type="match status" value="1"/>
</dbReference>
<feature type="domain" description="HTH cro/C1-type" evidence="1">
    <location>
        <begin position="16"/>
        <end position="70"/>
    </location>
</feature>
<dbReference type="InterPro" id="IPR010982">
    <property type="entry name" value="Lambda_DNA-bd_dom_sf"/>
</dbReference>
<dbReference type="CDD" id="cd00093">
    <property type="entry name" value="HTH_XRE"/>
    <property type="match status" value="1"/>
</dbReference>
<dbReference type="Pfam" id="PF13443">
    <property type="entry name" value="HTH_26"/>
    <property type="match status" value="1"/>
</dbReference>
<protein>
    <submittedName>
        <fullName evidence="2">XRE family transcriptional regulator</fullName>
    </submittedName>
</protein>
<proteinExistence type="predicted"/>
<dbReference type="AlphaFoldDB" id="A0A7C1H322"/>
<dbReference type="SMART" id="SM00530">
    <property type="entry name" value="HTH_XRE"/>
    <property type="match status" value="1"/>
</dbReference>
<reference evidence="2" key="1">
    <citation type="journal article" date="2020" name="mSystems">
        <title>Genome- and Community-Level Interaction Insights into Carbon Utilization and Element Cycling Functions of Hydrothermarchaeota in Hydrothermal Sediment.</title>
        <authorList>
            <person name="Zhou Z."/>
            <person name="Liu Y."/>
            <person name="Xu W."/>
            <person name="Pan J."/>
            <person name="Luo Z.H."/>
            <person name="Li M."/>
        </authorList>
    </citation>
    <scope>NUCLEOTIDE SEQUENCE [LARGE SCALE GENOMIC DNA]</scope>
    <source>
        <strain evidence="2">SpSt-1179</strain>
    </source>
</reference>
<dbReference type="GO" id="GO:0003677">
    <property type="term" value="F:DNA binding"/>
    <property type="evidence" value="ECO:0007669"/>
    <property type="project" value="InterPro"/>
</dbReference>
<accession>A0A7C1H322</accession>